<accession>A0A9J9UBE7</accession>
<sequence>MPQQLKPMPQKARQRGITLIESLVAIVVAALGILGVVGVQMRTLSDTQTTVRRAQAIRLIEDLSERLKVHPNALNAVNPTAGGTQSYVGDTWASALTAPGTNCATGQCTPDQLAAYDLWAWRTLVRSSLPAGDGVVFLTQGEDGDAGNQRQLGVMLRWRENERDIADADDKKIHRDNIDAAQAKKTDGTFISGTGKTALDNGCGTAGFTCHLQYIPISARCAPDFWAGQTWHFCAGA</sequence>
<name>A0A9J9UBE7_ACIET</name>
<evidence type="ECO:0000256" key="1">
    <source>
        <dbReference type="SAM" id="Phobius"/>
    </source>
</evidence>
<keyword evidence="1" id="KW-0472">Membrane</keyword>
<organism evidence="3 4">
    <name type="scientific">Acidovorax ebreus (strain TPSY)</name>
    <name type="common">Diaphorobacter sp. (strain TPSY)</name>
    <dbReference type="NCBI Taxonomy" id="535289"/>
    <lineage>
        <taxon>Bacteria</taxon>
        <taxon>Pseudomonadati</taxon>
        <taxon>Pseudomonadota</taxon>
        <taxon>Betaproteobacteria</taxon>
        <taxon>Burkholderiales</taxon>
        <taxon>Comamonadaceae</taxon>
        <taxon>Diaphorobacter</taxon>
    </lineage>
</organism>
<feature type="domain" description="Type IV pilin Tt1218-like" evidence="2">
    <location>
        <begin position="39"/>
        <end position="119"/>
    </location>
</feature>
<feature type="transmembrane region" description="Helical" evidence="1">
    <location>
        <begin position="20"/>
        <end position="41"/>
    </location>
</feature>
<keyword evidence="1" id="KW-1133">Transmembrane helix</keyword>
<dbReference type="PROSITE" id="PS00409">
    <property type="entry name" value="PROKAR_NTER_METHYL"/>
    <property type="match status" value="1"/>
</dbReference>
<evidence type="ECO:0000313" key="4">
    <source>
        <dbReference type="Proteomes" id="UP000000450"/>
    </source>
</evidence>
<protein>
    <submittedName>
        <fullName evidence="3">Type IV pilus modification protein PilV</fullName>
    </submittedName>
</protein>
<dbReference type="Pfam" id="PF07963">
    <property type="entry name" value="N_methyl"/>
    <property type="match status" value="1"/>
</dbReference>
<keyword evidence="4" id="KW-1185">Reference proteome</keyword>
<dbReference type="EMBL" id="CP001392">
    <property type="protein sequence ID" value="ACM33971.1"/>
    <property type="molecule type" value="Genomic_DNA"/>
</dbReference>
<dbReference type="InterPro" id="IPR054402">
    <property type="entry name" value="Tt1218-like_dom"/>
</dbReference>
<dbReference type="Pfam" id="PF22150">
    <property type="entry name" value="Tt1218-like"/>
    <property type="match status" value="1"/>
</dbReference>
<dbReference type="NCBIfam" id="TIGR02523">
    <property type="entry name" value="type_IV_pilV"/>
    <property type="match status" value="1"/>
</dbReference>
<proteinExistence type="predicted"/>
<reference evidence="3 4" key="1">
    <citation type="journal article" date="2010" name="J. Bacteriol.">
        <title>Completed genome sequence of the anaerobic iron-oxidizing bacterium Acidovorax ebreus strain TPSY.</title>
        <authorList>
            <person name="Byrne-Bailey K.G."/>
            <person name="Weber K.A."/>
            <person name="Chair A.H."/>
            <person name="Bose S."/>
            <person name="Knox T."/>
            <person name="Spanbauer T.L."/>
            <person name="Chertkov O."/>
            <person name="Coates J.D."/>
        </authorList>
    </citation>
    <scope>NUCLEOTIDE SEQUENCE [LARGE SCALE GENOMIC DNA]</scope>
    <source>
        <strain evidence="3 4">TPSY</strain>
    </source>
</reference>
<evidence type="ECO:0000313" key="3">
    <source>
        <dbReference type="EMBL" id="ACM33971.1"/>
    </source>
</evidence>
<dbReference type="Proteomes" id="UP000000450">
    <property type="component" value="Chromosome"/>
</dbReference>
<dbReference type="RefSeq" id="WP_015913904.1">
    <property type="nucleotide sequence ID" value="NC_011992.1"/>
</dbReference>
<dbReference type="KEGG" id="dia:Dtpsy_2536"/>
<gene>
    <name evidence="3" type="ordered locus">Dtpsy_2536</name>
</gene>
<dbReference type="AlphaFoldDB" id="A0A9J9UBE7"/>
<dbReference type="InterPro" id="IPR012902">
    <property type="entry name" value="N_methyl_site"/>
</dbReference>
<evidence type="ECO:0000259" key="2">
    <source>
        <dbReference type="Pfam" id="PF22150"/>
    </source>
</evidence>
<keyword evidence="1" id="KW-0812">Transmembrane</keyword>
<dbReference type="InterPro" id="IPR013362">
    <property type="entry name" value="Pilus_4_PilV"/>
</dbReference>